<evidence type="ECO:0000259" key="10">
    <source>
        <dbReference type="PROSITE" id="PS50110"/>
    </source>
</evidence>
<evidence type="ECO:0000256" key="8">
    <source>
        <dbReference type="PROSITE-ProRule" id="PRU00169"/>
    </source>
</evidence>
<evidence type="ECO:0000256" key="7">
    <source>
        <dbReference type="ARBA" id="ARBA00023163"/>
    </source>
</evidence>
<dbReference type="PRINTS" id="PR00032">
    <property type="entry name" value="HTHARAC"/>
</dbReference>
<keyword evidence="6" id="KW-0238">DNA-binding</keyword>
<comment type="caution">
    <text evidence="11">The sequence shown here is derived from an EMBL/GenBank/DDBJ whole genome shotgun (WGS) entry which is preliminary data.</text>
</comment>
<dbReference type="PROSITE" id="PS01124">
    <property type="entry name" value="HTH_ARAC_FAMILY_2"/>
    <property type="match status" value="1"/>
</dbReference>
<dbReference type="InterPro" id="IPR018060">
    <property type="entry name" value="HTH_AraC"/>
</dbReference>
<protein>
    <submittedName>
        <fullName evidence="11">AraC family two component transcriptional regulator</fullName>
    </submittedName>
</protein>
<dbReference type="Proteomes" id="UP000295632">
    <property type="component" value="Unassembled WGS sequence"/>
</dbReference>
<dbReference type="SMART" id="SM00448">
    <property type="entry name" value="REC"/>
    <property type="match status" value="1"/>
</dbReference>
<dbReference type="GO" id="GO:0003700">
    <property type="term" value="F:DNA-binding transcription factor activity"/>
    <property type="evidence" value="ECO:0007669"/>
    <property type="project" value="InterPro"/>
</dbReference>
<dbReference type="RefSeq" id="WP_133581129.1">
    <property type="nucleotide sequence ID" value="NZ_SNYJ01000012.1"/>
</dbReference>
<dbReference type="Gene3D" id="3.40.50.2300">
    <property type="match status" value="1"/>
</dbReference>
<dbReference type="GO" id="GO:0000160">
    <property type="term" value="P:phosphorelay signal transduction system"/>
    <property type="evidence" value="ECO:0007669"/>
    <property type="project" value="UniProtKB-KW"/>
</dbReference>
<keyword evidence="4" id="KW-0902">Two-component regulatory system</keyword>
<dbReference type="EMBL" id="SNYJ01000012">
    <property type="protein sequence ID" value="TDQ37660.1"/>
    <property type="molecule type" value="Genomic_DNA"/>
</dbReference>
<dbReference type="Gene3D" id="1.10.10.60">
    <property type="entry name" value="Homeodomain-like"/>
    <property type="match status" value="2"/>
</dbReference>
<dbReference type="PROSITE" id="PS50110">
    <property type="entry name" value="RESPONSE_REGULATORY"/>
    <property type="match status" value="1"/>
</dbReference>
<dbReference type="InterPro" id="IPR051552">
    <property type="entry name" value="HptR"/>
</dbReference>
<feature type="domain" description="HTH araC/xylS-type" evidence="9">
    <location>
        <begin position="398"/>
        <end position="497"/>
    </location>
</feature>
<evidence type="ECO:0000313" key="11">
    <source>
        <dbReference type="EMBL" id="TDQ37660.1"/>
    </source>
</evidence>
<dbReference type="SMART" id="SM00342">
    <property type="entry name" value="HTH_ARAC"/>
    <property type="match status" value="1"/>
</dbReference>
<evidence type="ECO:0000256" key="4">
    <source>
        <dbReference type="ARBA" id="ARBA00023012"/>
    </source>
</evidence>
<dbReference type="SUPFAM" id="SSF52172">
    <property type="entry name" value="CheY-like"/>
    <property type="match status" value="1"/>
</dbReference>
<dbReference type="Pfam" id="PF12833">
    <property type="entry name" value="HTH_18"/>
    <property type="match status" value="1"/>
</dbReference>
<evidence type="ECO:0000256" key="6">
    <source>
        <dbReference type="ARBA" id="ARBA00023125"/>
    </source>
</evidence>
<dbReference type="InterPro" id="IPR018062">
    <property type="entry name" value="HTH_AraC-typ_CS"/>
</dbReference>
<evidence type="ECO:0000256" key="3">
    <source>
        <dbReference type="ARBA" id="ARBA00022553"/>
    </source>
</evidence>
<dbReference type="PANTHER" id="PTHR42713">
    <property type="entry name" value="HISTIDINE KINASE-RELATED"/>
    <property type="match status" value="1"/>
</dbReference>
<name>A0A4R6TV64_9BACI</name>
<dbReference type="InterPro" id="IPR009057">
    <property type="entry name" value="Homeodomain-like_sf"/>
</dbReference>
<gene>
    <name evidence="11" type="ORF">EV213_11220</name>
</gene>
<dbReference type="OrthoDB" id="342399at2"/>
<dbReference type="GO" id="GO:0043565">
    <property type="term" value="F:sequence-specific DNA binding"/>
    <property type="evidence" value="ECO:0007669"/>
    <property type="project" value="InterPro"/>
</dbReference>
<dbReference type="CDD" id="cd17536">
    <property type="entry name" value="REC_YesN-like"/>
    <property type="match status" value="1"/>
</dbReference>
<keyword evidence="3 8" id="KW-0597">Phosphoprotein</keyword>
<comment type="subcellular location">
    <subcellularLocation>
        <location evidence="1">Cytoplasm</location>
    </subcellularLocation>
</comment>
<dbReference type="GO" id="GO:0005737">
    <property type="term" value="C:cytoplasm"/>
    <property type="evidence" value="ECO:0007669"/>
    <property type="project" value="UniProtKB-SubCell"/>
</dbReference>
<evidence type="ECO:0000259" key="9">
    <source>
        <dbReference type="PROSITE" id="PS01124"/>
    </source>
</evidence>
<dbReference type="PANTHER" id="PTHR42713:SF3">
    <property type="entry name" value="TRANSCRIPTIONAL REGULATORY PROTEIN HPTR"/>
    <property type="match status" value="1"/>
</dbReference>
<keyword evidence="12" id="KW-1185">Reference proteome</keyword>
<dbReference type="AlphaFoldDB" id="A0A4R6TV64"/>
<evidence type="ECO:0000256" key="2">
    <source>
        <dbReference type="ARBA" id="ARBA00022490"/>
    </source>
</evidence>
<keyword evidence="2" id="KW-0963">Cytoplasm</keyword>
<dbReference type="PROSITE" id="PS00041">
    <property type="entry name" value="HTH_ARAC_FAMILY_1"/>
    <property type="match status" value="1"/>
</dbReference>
<proteinExistence type="predicted"/>
<evidence type="ECO:0000313" key="12">
    <source>
        <dbReference type="Proteomes" id="UP000295632"/>
    </source>
</evidence>
<evidence type="ECO:0000256" key="5">
    <source>
        <dbReference type="ARBA" id="ARBA00023015"/>
    </source>
</evidence>
<dbReference type="InterPro" id="IPR020449">
    <property type="entry name" value="Tscrpt_reg_AraC-type_HTH"/>
</dbReference>
<dbReference type="InterPro" id="IPR001789">
    <property type="entry name" value="Sig_transdc_resp-reg_receiver"/>
</dbReference>
<dbReference type="Pfam" id="PF00072">
    <property type="entry name" value="Response_reg"/>
    <property type="match status" value="1"/>
</dbReference>
<dbReference type="InterPro" id="IPR011006">
    <property type="entry name" value="CheY-like_superfamily"/>
</dbReference>
<evidence type="ECO:0000256" key="1">
    <source>
        <dbReference type="ARBA" id="ARBA00004496"/>
    </source>
</evidence>
<reference evidence="11 12" key="1">
    <citation type="submission" date="2019-03" db="EMBL/GenBank/DDBJ databases">
        <title>Genomic Encyclopedia of Type Strains, Phase IV (KMG-IV): sequencing the most valuable type-strain genomes for metagenomic binning, comparative biology and taxonomic classification.</title>
        <authorList>
            <person name="Goeker M."/>
        </authorList>
    </citation>
    <scope>NUCLEOTIDE SEQUENCE [LARGE SCALE GENOMIC DNA]</scope>
    <source>
        <strain evidence="11 12">DSM 28697</strain>
    </source>
</reference>
<feature type="domain" description="Response regulatory" evidence="10">
    <location>
        <begin position="2"/>
        <end position="118"/>
    </location>
</feature>
<keyword evidence="7" id="KW-0804">Transcription</keyword>
<keyword evidence="5" id="KW-0805">Transcription regulation</keyword>
<sequence>MKICIVEDETVIRAGIKKMIGSVERWHLVGEAQNGEEGLVLVSKKRPDIVITDIRMPKLNGIELLQQIRTIHNDALVILLTGYADFTYAQQAIKYGAMDYILKPCKAEDLITILQKAETILQERRSSRKRMEDLESIESEFRTWRKRQRLLDLLNGIDTHKYQLNEEDHLASSAYVTVLSIRVENDRRFDNEFTLLKEHLMSTLRPQELMMLEPSRSERLLVLGFQNTLNSRSIQQEVLLGIRGSKLQLLHCGIGLPERLPEGANASYNQSQMALKRTSSHKKCINYSDLYHQTHESPFRFYKLEEKLLKQIRETDMKSADQTMEEIKTALSKETDSNALQYLHDLHIRLQGEFHKVDTAHFKEHRVNDAMQLLQSVVHASVRSVEQHQRSHSSYVANRVLKLIHLHFHEDDLTLKKIARLVQMNASYLSTVFSKEHHQSFSDYLMAYRLGVAKEALEHSSRKIYDIAESVGYADSRHFSQVFKKNVGCSPVEYRRGANRS</sequence>
<dbReference type="SUPFAM" id="SSF46689">
    <property type="entry name" value="Homeodomain-like"/>
    <property type="match status" value="2"/>
</dbReference>
<feature type="modified residue" description="4-aspartylphosphate" evidence="8">
    <location>
        <position position="53"/>
    </location>
</feature>
<accession>A0A4R6TV64</accession>
<organism evidence="11 12">
    <name type="scientific">Aureibacillus halotolerans</name>
    <dbReference type="NCBI Taxonomy" id="1508390"/>
    <lineage>
        <taxon>Bacteria</taxon>
        <taxon>Bacillati</taxon>
        <taxon>Bacillota</taxon>
        <taxon>Bacilli</taxon>
        <taxon>Bacillales</taxon>
        <taxon>Bacillaceae</taxon>
        <taxon>Aureibacillus</taxon>
    </lineage>
</organism>